<evidence type="ECO:0000313" key="2">
    <source>
        <dbReference type="Proteomes" id="UP000241074"/>
    </source>
</evidence>
<dbReference type="RefSeq" id="WP_106892162.1">
    <property type="nucleotide sequence ID" value="NZ_CP027860.1"/>
</dbReference>
<protein>
    <submittedName>
        <fullName evidence="1">Uncharacterized protein</fullName>
    </submittedName>
</protein>
<organism evidence="1 2">
    <name type="scientific">Ahniella affigens</name>
    <dbReference type="NCBI Taxonomy" id="2021234"/>
    <lineage>
        <taxon>Bacteria</taxon>
        <taxon>Pseudomonadati</taxon>
        <taxon>Pseudomonadota</taxon>
        <taxon>Gammaproteobacteria</taxon>
        <taxon>Lysobacterales</taxon>
        <taxon>Rhodanobacteraceae</taxon>
        <taxon>Ahniella</taxon>
    </lineage>
</organism>
<dbReference type="EMBL" id="CP027860">
    <property type="protein sequence ID" value="AVP98242.1"/>
    <property type="molecule type" value="Genomic_DNA"/>
</dbReference>
<name>A0A2P1PTU7_9GAMM</name>
<sequence length="259" mass="28953">MDLGYLEDARYLKIADSLPGSHPAQATVLRFANPGGGYLDRPDPNRTSPELWADDVYEQVQLDSPKEQWQICLPKWRLSNNADVNIEGTALSDQQVEDISLRFQDAAWDGPAHPHWQSDSPQFQAAIDEPIVGDQIPLDEHRILLVLPYHINPPRSGEGNNGACDSAAFSIWIVDVQKPMLRRAIALGGYGPDLCASTGLLSAELSEDGRSVDSVHVDYLWDDAGEKQDFMKVTERYCLDDFTNTFLRCDRHAEPLYGE</sequence>
<evidence type="ECO:0000313" key="1">
    <source>
        <dbReference type="EMBL" id="AVP98242.1"/>
    </source>
</evidence>
<dbReference type="Proteomes" id="UP000241074">
    <property type="component" value="Chromosome"/>
</dbReference>
<gene>
    <name evidence="1" type="ORF">C7S18_14030</name>
</gene>
<proteinExistence type="predicted"/>
<dbReference type="KEGG" id="xba:C7S18_14030"/>
<keyword evidence="2" id="KW-1185">Reference proteome</keyword>
<dbReference type="AlphaFoldDB" id="A0A2P1PTU7"/>
<reference evidence="1 2" key="1">
    <citation type="submission" date="2018-03" db="EMBL/GenBank/DDBJ databases">
        <title>Ahniella affigens gen. nov., sp. nov., a gammaproteobacterium isolated from sandy soil near a stream.</title>
        <authorList>
            <person name="Ko Y."/>
            <person name="Kim J.-H."/>
        </authorList>
    </citation>
    <scope>NUCLEOTIDE SEQUENCE [LARGE SCALE GENOMIC DNA]</scope>
    <source>
        <strain evidence="1 2">D13</strain>
    </source>
</reference>
<reference evidence="1 2" key="2">
    <citation type="submission" date="2018-03" db="EMBL/GenBank/DDBJ databases">
        <authorList>
            <person name="Keele B.F."/>
        </authorList>
    </citation>
    <scope>NUCLEOTIDE SEQUENCE [LARGE SCALE GENOMIC DNA]</scope>
    <source>
        <strain evidence="1 2">D13</strain>
    </source>
</reference>
<accession>A0A2P1PTU7</accession>